<dbReference type="InterPro" id="IPR050090">
    <property type="entry name" value="Tyrosine_recombinase_XerCD"/>
</dbReference>
<dbReference type="InterPro" id="IPR010998">
    <property type="entry name" value="Integrase_recombinase_N"/>
</dbReference>
<sequence length="338" mass="38668">MTTTLDPIDPDEAYDMYLTDRKPDVATSTLYAHRSRLGHFLRWCDETGIETIADLTGRDLHAYRLWRRDDGDLNRVTEKTQMDTLRVFIRWCEQLGFAPTDLHLAVQSPTLEPEDNVRTQMLDAERAEAILEYLGCYEYASFNHVVLTLFWHCGLRIGALHTLDVDDYDPTSRSLEVHHRPESETPLKNKGGGERHLALANDTCAILDDWLANRRPAVTDAFGREPLCASPHGRSHKTNLRKVVYMWTRPCVVTGECPHGRTIDDCDAAGSTKPYACPSSVSPHAIRRGAITHWLKSEWPDHAVSDRANVSREVLEVHYDQRSESEKMEQRRQYLDTI</sequence>
<dbReference type="InterPro" id="IPR013762">
    <property type="entry name" value="Integrase-like_cat_sf"/>
</dbReference>
<organism evidence="8 9">
    <name type="scientific">Natronosalvus rutilus</name>
    <dbReference type="NCBI Taxonomy" id="2953753"/>
    <lineage>
        <taxon>Archaea</taxon>
        <taxon>Methanobacteriati</taxon>
        <taxon>Methanobacteriota</taxon>
        <taxon>Stenosarchaea group</taxon>
        <taxon>Halobacteria</taxon>
        <taxon>Halobacteriales</taxon>
        <taxon>Natrialbaceae</taxon>
        <taxon>Natronosalvus</taxon>
    </lineage>
</organism>
<name>A0A9E7NAC0_9EURY</name>
<dbReference type="EMBL" id="CP100355">
    <property type="protein sequence ID" value="UTF53253.1"/>
    <property type="molecule type" value="Genomic_DNA"/>
</dbReference>
<dbReference type="Gene3D" id="1.10.443.10">
    <property type="entry name" value="Intergrase catalytic core"/>
    <property type="match status" value="1"/>
</dbReference>
<keyword evidence="1" id="KW-0229">DNA integration</keyword>
<dbReference type="PANTHER" id="PTHR30349:SF41">
    <property type="entry name" value="INTEGRASE_RECOMBINASE PROTEIN MJ0367-RELATED"/>
    <property type="match status" value="1"/>
</dbReference>
<evidence type="ECO:0000313" key="8">
    <source>
        <dbReference type="EMBL" id="UTF53253.1"/>
    </source>
</evidence>
<dbReference type="SUPFAM" id="SSF56349">
    <property type="entry name" value="DNA breaking-rejoining enzymes"/>
    <property type="match status" value="1"/>
</dbReference>
<dbReference type="RefSeq" id="WP_254157548.1">
    <property type="nucleotide sequence ID" value="NZ_CP100355.1"/>
</dbReference>
<keyword evidence="9" id="KW-1185">Reference proteome</keyword>
<dbReference type="Pfam" id="PF02899">
    <property type="entry name" value="Phage_int_SAM_1"/>
    <property type="match status" value="1"/>
</dbReference>
<feature type="domain" description="Core-binding (CB)" evidence="7">
    <location>
        <begin position="8"/>
        <end position="93"/>
    </location>
</feature>
<evidence type="ECO:0000256" key="4">
    <source>
        <dbReference type="PROSITE-ProRule" id="PRU01248"/>
    </source>
</evidence>
<dbReference type="Proteomes" id="UP001056855">
    <property type="component" value="Chromosome"/>
</dbReference>
<accession>A0A9E7NAC0</accession>
<evidence type="ECO:0000256" key="1">
    <source>
        <dbReference type="ARBA" id="ARBA00022908"/>
    </source>
</evidence>
<evidence type="ECO:0000259" key="7">
    <source>
        <dbReference type="PROSITE" id="PS51900"/>
    </source>
</evidence>
<evidence type="ECO:0000256" key="2">
    <source>
        <dbReference type="ARBA" id="ARBA00023125"/>
    </source>
</evidence>
<feature type="compositionally biased region" description="Basic and acidic residues" evidence="5">
    <location>
        <begin position="175"/>
        <end position="193"/>
    </location>
</feature>
<keyword evidence="3" id="KW-0233">DNA recombination</keyword>
<dbReference type="CDD" id="cd00397">
    <property type="entry name" value="DNA_BRE_C"/>
    <property type="match status" value="1"/>
</dbReference>
<dbReference type="PROSITE" id="PS51898">
    <property type="entry name" value="TYR_RECOMBINASE"/>
    <property type="match status" value="1"/>
</dbReference>
<dbReference type="InterPro" id="IPR004107">
    <property type="entry name" value="Integrase_SAM-like_N"/>
</dbReference>
<dbReference type="GO" id="GO:0006310">
    <property type="term" value="P:DNA recombination"/>
    <property type="evidence" value="ECO:0007669"/>
    <property type="project" value="UniProtKB-KW"/>
</dbReference>
<dbReference type="Gene3D" id="1.10.150.130">
    <property type="match status" value="1"/>
</dbReference>
<reference evidence="8" key="1">
    <citation type="submission" date="2022-06" db="EMBL/GenBank/DDBJ databases">
        <title>Diverse halophilic archaea isolated from saline environments.</title>
        <authorList>
            <person name="Cui H.-L."/>
        </authorList>
    </citation>
    <scope>NUCLEOTIDE SEQUENCE</scope>
    <source>
        <strain evidence="8">WLHS1</strain>
    </source>
</reference>
<dbReference type="KEGG" id="sawl:NGM29_15990"/>
<gene>
    <name evidence="8" type="ORF">NGM29_15990</name>
</gene>
<dbReference type="PROSITE" id="PS51900">
    <property type="entry name" value="CB"/>
    <property type="match status" value="1"/>
</dbReference>
<feature type="domain" description="Tyr recombinase" evidence="6">
    <location>
        <begin position="117"/>
        <end position="332"/>
    </location>
</feature>
<dbReference type="PANTHER" id="PTHR30349">
    <property type="entry name" value="PHAGE INTEGRASE-RELATED"/>
    <property type="match status" value="1"/>
</dbReference>
<proteinExistence type="predicted"/>
<dbReference type="AlphaFoldDB" id="A0A9E7NAC0"/>
<protein>
    <submittedName>
        <fullName evidence="8">Tyrosine-type recombinase/integrase</fullName>
    </submittedName>
</protein>
<evidence type="ECO:0000313" key="9">
    <source>
        <dbReference type="Proteomes" id="UP001056855"/>
    </source>
</evidence>
<dbReference type="GeneID" id="73291578"/>
<keyword evidence="2 4" id="KW-0238">DNA-binding</keyword>
<evidence type="ECO:0000259" key="6">
    <source>
        <dbReference type="PROSITE" id="PS51898"/>
    </source>
</evidence>
<dbReference type="InterPro" id="IPR002104">
    <property type="entry name" value="Integrase_catalytic"/>
</dbReference>
<dbReference type="GO" id="GO:0015074">
    <property type="term" value="P:DNA integration"/>
    <property type="evidence" value="ECO:0007669"/>
    <property type="project" value="UniProtKB-KW"/>
</dbReference>
<dbReference type="GO" id="GO:0003677">
    <property type="term" value="F:DNA binding"/>
    <property type="evidence" value="ECO:0007669"/>
    <property type="project" value="UniProtKB-UniRule"/>
</dbReference>
<dbReference type="InterPro" id="IPR011010">
    <property type="entry name" value="DNA_brk_join_enz"/>
</dbReference>
<feature type="region of interest" description="Disordered" evidence="5">
    <location>
        <begin position="172"/>
        <end position="193"/>
    </location>
</feature>
<dbReference type="InterPro" id="IPR044068">
    <property type="entry name" value="CB"/>
</dbReference>
<evidence type="ECO:0000256" key="3">
    <source>
        <dbReference type="ARBA" id="ARBA00023172"/>
    </source>
</evidence>
<evidence type="ECO:0000256" key="5">
    <source>
        <dbReference type="SAM" id="MobiDB-lite"/>
    </source>
</evidence>